<reference evidence="5" key="2">
    <citation type="submission" date="2020-09" db="EMBL/GenBank/DDBJ databases">
        <authorList>
            <person name="Sun Q."/>
            <person name="Ohkuma M."/>
        </authorList>
    </citation>
    <scope>NUCLEOTIDE SEQUENCE</scope>
    <source>
        <strain evidence="5">JCM 4637</strain>
    </source>
</reference>
<sequence>MPTPPRDPFALPGLYLLLCTGILDGNPGSRRIELDIGVAGALLTSLCVQGRLRVHHGGIAAVDTCPTGLAHVDRVLDRVGSSARVAGVGRWVENLAFHAYGDTLGHLVRSGTVDRTVRRSFGIRLEAYAPKRPAQYERLLADVRLAFFGYAPVSRTVTQVAALLRATGLHHVAFPGIPRRRLADWTALDGPLAEVHGAAELASIKTITGAVAEAVSGRLDTLRFCG</sequence>
<dbReference type="InterPro" id="IPR038261">
    <property type="entry name" value="GPP34-like_sf"/>
</dbReference>
<dbReference type="RefSeq" id="WP_189824143.1">
    <property type="nucleotide sequence ID" value="NZ_BMVC01000006.1"/>
</dbReference>
<dbReference type="Gene3D" id="1.10.3630.10">
    <property type="entry name" value="yeast vps74-n-term truncation variant domain like"/>
    <property type="match status" value="1"/>
</dbReference>
<dbReference type="GO" id="GO:0005737">
    <property type="term" value="C:cytoplasm"/>
    <property type="evidence" value="ECO:0007669"/>
    <property type="project" value="UniProtKB-ARBA"/>
</dbReference>
<dbReference type="Pfam" id="PF05719">
    <property type="entry name" value="GPP34"/>
    <property type="match status" value="1"/>
</dbReference>
<dbReference type="GO" id="GO:0070273">
    <property type="term" value="F:phosphatidylinositol-4-phosphate binding"/>
    <property type="evidence" value="ECO:0007669"/>
    <property type="project" value="InterPro"/>
</dbReference>
<organism evidence="5 6">
    <name type="scientific">Streptomyces finlayi</name>
    <dbReference type="NCBI Taxonomy" id="67296"/>
    <lineage>
        <taxon>Bacteria</taxon>
        <taxon>Bacillati</taxon>
        <taxon>Actinomycetota</taxon>
        <taxon>Actinomycetes</taxon>
        <taxon>Kitasatosporales</taxon>
        <taxon>Streptomycetaceae</taxon>
        <taxon>Streptomyces</taxon>
    </lineage>
</organism>
<evidence type="ECO:0000313" key="5">
    <source>
        <dbReference type="EMBL" id="GHC95003.1"/>
    </source>
</evidence>
<dbReference type="GO" id="GO:0012505">
    <property type="term" value="C:endomembrane system"/>
    <property type="evidence" value="ECO:0007669"/>
    <property type="project" value="UniProtKB-ARBA"/>
</dbReference>
<keyword evidence="4" id="KW-0472">Membrane</keyword>
<reference evidence="5" key="1">
    <citation type="journal article" date="2014" name="Int. J. Syst. Evol. Microbiol.">
        <title>Complete genome sequence of Corynebacterium casei LMG S-19264T (=DSM 44701T), isolated from a smear-ripened cheese.</title>
        <authorList>
            <consortium name="US DOE Joint Genome Institute (JGI-PGF)"/>
            <person name="Walter F."/>
            <person name="Albersmeier A."/>
            <person name="Kalinowski J."/>
            <person name="Ruckert C."/>
        </authorList>
    </citation>
    <scope>NUCLEOTIDE SEQUENCE</scope>
    <source>
        <strain evidence="5">JCM 4637</strain>
    </source>
</reference>
<dbReference type="EMBL" id="BMVC01000006">
    <property type="protein sequence ID" value="GHC95003.1"/>
    <property type="molecule type" value="Genomic_DNA"/>
</dbReference>
<comment type="caution">
    <text evidence="5">The sequence shown here is derived from an EMBL/GenBank/DDBJ whole genome shotgun (WGS) entry which is preliminary data.</text>
</comment>
<keyword evidence="3" id="KW-0446">Lipid-binding</keyword>
<evidence type="ECO:0008006" key="7">
    <source>
        <dbReference type="Google" id="ProtNLM"/>
    </source>
</evidence>
<proteinExistence type="predicted"/>
<dbReference type="AlphaFoldDB" id="A0A918WY78"/>
<gene>
    <name evidence="5" type="ORF">GCM10010334_33710</name>
</gene>
<name>A0A918WY78_9ACTN</name>
<evidence type="ECO:0000256" key="4">
    <source>
        <dbReference type="ARBA" id="ARBA00023136"/>
    </source>
</evidence>
<evidence type="ECO:0000256" key="2">
    <source>
        <dbReference type="ARBA" id="ARBA00023034"/>
    </source>
</evidence>
<comment type="subcellular location">
    <subcellularLocation>
        <location evidence="1">Golgi apparatus membrane</location>
        <topology evidence="1">Peripheral membrane protein</topology>
        <orientation evidence="1">Cytoplasmic side</orientation>
    </subcellularLocation>
</comment>
<dbReference type="InterPro" id="IPR008628">
    <property type="entry name" value="GPP34-like"/>
</dbReference>
<evidence type="ECO:0000313" key="6">
    <source>
        <dbReference type="Proteomes" id="UP000638353"/>
    </source>
</evidence>
<accession>A0A918WY78</accession>
<evidence type="ECO:0000256" key="3">
    <source>
        <dbReference type="ARBA" id="ARBA00023121"/>
    </source>
</evidence>
<keyword evidence="2" id="KW-0333">Golgi apparatus</keyword>
<dbReference type="Proteomes" id="UP000638353">
    <property type="component" value="Unassembled WGS sequence"/>
</dbReference>
<evidence type="ECO:0000256" key="1">
    <source>
        <dbReference type="ARBA" id="ARBA00004255"/>
    </source>
</evidence>
<protein>
    <recommendedName>
        <fullName evidence="7">GPP34 family phosphoprotein</fullName>
    </recommendedName>
</protein>